<dbReference type="Proteomes" id="UP000305401">
    <property type="component" value="Unassembled WGS sequence"/>
</dbReference>
<evidence type="ECO:0000313" key="2">
    <source>
        <dbReference type="Proteomes" id="UP000305401"/>
    </source>
</evidence>
<name>A0AC61S6B3_9BACT</name>
<accession>A0AC61S6B3</accession>
<reference evidence="1" key="1">
    <citation type="submission" date="2019-04" db="EMBL/GenBank/DDBJ databases">
        <title>Microbes associate with the intestines of laboratory mice.</title>
        <authorList>
            <person name="Navarre W."/>
            <person name="Wong E."/>
            <person name="Huang K.C."/>
            <person name="Tropini C."/>
            <person name="Ng K."/>
            <person name="Yu B."/>
        </authorList>
    </citation>
    <scope>NUCLEOTIDE SEQUENCE</scope>
    <source>
        <strain evidence="1">NM86_A22</strain>
    </source>
</reference>
<organism evidence="1 2">
    <name type="scientific">Muribaculum caecicola</name>
    <dbReference type="NCBI Taxonomy" id="3038144"/>
    <lineage>
        <taxon>Bacteria</taxon>
        <taxon>Pseudomonadati</taxon>
        <taxon>Bacteroidota</taxon>
        <taxon>Bacteroidia</taxon>
        <taxon>Bacteroidales</taxon>
        <taxon>Muribaculaceae</taxon>
        <taxon>Muribaculum</taxon>
    </lineage>
</organism>
<protein>
    <submittedName>
        <fullName evidence="1">Ferritin-like domain-containing protein</fullName>
    </submittedName>
</protein>
<evidence type="ECO:0000313" key="1">
    <source>
        <dbReference type="EMBL" id="THG53840.1"/>
    </source>
</evidence>
<proteinExistence type="predicted"/>
<keyword evidence="2" id="KW-1185">Reference proteome</keyword>
<sequence length="218" mass="24188">METKTKKEPVPQKEGTNAKTENKKKDVAENKTDSKAAKDNKTSQPAKPKTKNDKTGEEFREFFIDELKDILWAEKALLKALPKMRKAATGKELAALIDAHLSETENQISTVEQVFELMGEKPKTKKCDAMDGLLSETESIISDTKKGSAIRDAGLILAAQKVEHYEIATYGTLAAFAEAMQETKITKLLRSILRDEKKSDKTLTVLALESVNEDASQE</sequence>
<dbReference type="EMBL" id="SSTG01000029">
    <property type="protein sequence ID" value="THG53840.1"/>
    <property type="molecule type" value="Genomic_DNA"/>
</dbReference>
<comment type="caution">
    <text evidence="1">The sequence shown here is derived from an EMBL/GenBank/DDBJ whole genome shotgun (WGS) entry which is preliminary data.</text>
</comment>
<gene>
    <name evidence="1" type="ORF">E5990_03875</name>
</gene>